<dbReference type="SUPFAM" id="SSF103473">
    <property type="entry name" value="MFS general substrate transporter"/>
    <property type="match status" value="1"/>
</dbReference>
<reference evidence="10 11" key="1">
    <citation type="submission" date="2020-08" db="EMBL/GenBank/DDBJ databases">
        <title>Genomic Encyclopedia of Type Strains, Phase III (KMG-III): the genomes of soil and plant-associated and newly described type strains.</title>
        <authorList>
            <person name="Whitman W."/>
        </authorList>
    </citation>
    <scope>NUCLEOTIDE SEQUENCE [LARGE SCALE GENOMIC DNA]</scope>
    <source>
        <strain evidence="10 11">CECT 3259</strain>
    </source>
</reference>
<feature type="transmembrane region" description="Helical" evidence="8">
    <location>
        <begin position="180"/>
        <end position="201"/>
    </location>
</feature>
<feature type="transmembrane region" description="Helical" evidence="8">
    <location>
        <begin position="60"/>
        <end position="80"/>
    </location>
</feature>
<accession>A0A7W8F5R4</accession>
<evidence type="ECO:0000256" key="2">
    <source>
        <dbReference type="ARBA" id="ARBA00022448"/>
    </source>
</evidence>
<feature type="transmembrane region" description="Helical" evidence="8">
    <location>
        <begin position="236"/>
        <end position="256"/>
    </location>
</feature>
<dbReference type="Proteomes" id="UP000528608">
    <property type="component" value="Unassembled WGS sequence"/>
</dbReference>
<evidence type="ECO:0000256" key="7">
    <source>
        <dbReference type="ARBA" id="ARBA00023251"/>
    </source>
</evidence>
<evidence type="ECO:0000256" key="5">
    <source>
        <dbReference type="ARBA" id="ARBA00022989"/>
    </source>
</evidence>
<keyword evidence="7" id="KW-0046">Antibiotic resistance</keyword>
<evidence type="ECO:0000256" key="6">
    <source>
        <dbReference type="ARBA" id="ARBA00023136"/>
    </source>
</evidence>
<feature type="domain" description="Major facilitator superfamily (MFS) profile" evidence="9">
    <location>
        <begin position="22"/>
        <end position="512"/>
    </location>
</feature>
<dbReference type="GO" id="GO:0005886">
    <property type="term" value="C:plasma membrane"/>
    <property type="evidence" value="ECO:0007669"/>
    <property type="project" value="UniProtKB-SubCell"/>
</dbReference>
<feature type="transmembrane region" description="Helical" evidence="8">
    <location>
        <begin position="213"/>
        <end position="230"/>
    </location>
</feature>
<protein>
    <submittedName>
        <fullName evidence="10">DHA2 family multidrug resistance protein-like MFS transporter</fullName>
    </submittedName>
</protein>
<dbReference type="Gene3D" id="1.20.1720.10">
    <property type="entry name" value="Multidrug resistance protein D"/>
    <property type="match status" value="1"/>
</dbReference>
<dbReference type="InterPro" id="IPR036259">
    <property type="entry name" value="MFS_trans_sf"/>
</dbReference>
<feature type="transmembrane region" description="Helical" evidence="8">
    <location>
        <begin position="490"/>
        <end position="508"/>
    </location>
</feature>
<feature type="transmembrane region" description="Helical" evidence="8">
    <location>
        <begin position="120"/>
        <end position="137"/>
    </location>
</feature>
<proteinExistence type="predicted"/>
<keyword evidence="4 8" id="KW-0812">Transmembrane</keyword>
<dbReference type="RefSeq" id="WP_244927168.1">
    <property type="nucleotide sequence ID" value="NZ_JACHJF010000026.1"/>
</dbReference>
<dbReference type="Pfam" id="PF07690">
    <property type="entry name" value="MFS_1"/>
    <property type="match status" value="1"/>
</dbReference>
<evidence type="ECO:0000256" key="1">
    <source>
        <dbReference type="ARBA" id="ARBA00004651"/>
    </source>
</evidence>
<comment type="subcellular location">
    <subcellularLocation>
        <location evidence="1">Cell membrane</location>
        <topology evidence="1">Multi-pass membrane protein</topology>
    </subcellularLocation>
</comment>
<feature type="transmembrane region" description="Helical" evidence="8">
    <location>
        <begin position="342"/>
        <end position="361"/>
    </location>
</feature>
<evidence type="ECO:0000313" key="10">
    <source>
        <dbReference type="EMBL" id="MBB5122359.1"/>
    </source>
</evidence>
<name>A0A7W8F5R4_STREU</name>
<feature type="transmembrane region" description="Helical" evidence="8">
    <location>
        <begin position="87"/>
        <end position="108"/>
    </location>
</feature>
<evidence type="ECO:0000256" key="4">
    <source>
        <dbReference type="ARBA" id="ARBA00022692"/>
    </source>
</evidence>
<evidence type="ECO:0000256" key="8">
    <source>
        <dbReference type="SAM" id="Phobius"/>
    </source>
</evidence>
<dbReference type="PRINTS" id="PR01036">
    <property type="entry name" value="TCRTETB"/>
</dbReference>
<dbReference type="InterPro" id="IPR020846">
    <property type="entry name" value="MFS_dom"/>
</dbReference>
<feature type="transmembrane region" description="Helical" evidence="8">
    <location>
        <begin position="149"/>
        <end position="168"/>
    </location>
</feature>
<dbReference type="CDD" id="cd17321">
    <property type="entry name" value="MFS_MMR_MDR_like"/>
    <property type="match status" value="1"/>
</dbReference>
<dbReference type="EMBL" id="JACHJF010000026">
    <property type="protein sequence ID" value="MBB5122359.1"/>
    <property type="molecule type" value="Genomic_DNA"/>
</dbReference>
<keyword evidence="6 8" id="KW-0472">Membrane</keyword>
<dbReference type="AlphaFoldDB" id="A0A7W8F5R4"/>
<evidence type="ECO:0000259" key="9">
    <source>
        <dbReference type="PROSITE" id="PS50850"/>
    </source>
</evidence>
<sequence length="518" mass="53144">MDPVSSAGAPGPEPAGSARWAMLAVLCASLLLVAMDATILNVALPSLIKEMRPDALEQLWIIDIYGLVLGGLLVTAGAVGDRLGRKLLFVTGFALFGAASVLAATAGFTDSVLQLISGRVLLAIGGAMVMPSTLSLIRTIFTDPHERTLAIGVWAAVAGAGAAIGPLVGGVLVDAFSWSAAFWVNVPVVVVTLVAAVLLLPEYRSPSHHNLDLPSAVLSVAGVIATAWGIKHLAGGFRPADLAVLLVGLAALTWFVRRQLVAADPLLDVRLFANRPFLAAALATLIAMMAIGAALFLLSLWLQYVQGHDALQAGLRTLPVALAALAAALLTPWLLRHTGVRTVLTVGLAALLCGFVLLAAAPQPLGYGTVLIALITFGLGDGLAITASAAVMVAAVRPERAGQAGAVSESAYELGIGFGVALLGSVHHTLYRSGMTGLPEAVRGGRLENARGSVGGADEVARDLGRDTEEGRALLRTARSAFDDALTTTSWVSVGIVAVAVVLAAALVPRGFRADSAH</sequence>
<keyword evidence="2" id="KW-0813">Transport</keyword>
<evidence type="ECO:0000256" key="3">
    <source>
        <dbReference type="ARBA" id="ARBA00022475"/>
    </source>
</evidence>
<feature type="transmembrane region" description="Helical" evidence="8">
    <location>
        <begin position="313"/>
        <end position="335"/>
    </location>
</feature>
<dbReference type="Gene3D" id="1.20.1250.20">
    <property type="entry name" value="MFS general substrate transporter like domains"/>
    <property type="match status" value="1"/>
</dbReference>
<comment type="caution">
    <text evidence="10">The sequence shown here is derived from an EMBL/GenBank/DDBJ whole genome shotgun (WGS) entry which is preliminary data.</text>
</comment>
<organism evidence="10 11">
    <name type="scientific">Streptomyces eurocidicus</name>
    <name type="common">Streptoverticillium eurocidicus</name>
    <dbReference type="NCBI Taxonomy" id="66423"/>
    <lineage>
        <taxon>Bacteria</taxon>
        <taxon>Bacillati</taxon>
        <taxon>Actinomycetota</taxon>
        <taxon>Actinomycetes</taxon>
        <taxon>Kitasatosporales</taxon>
        <taxon>Streptomycetaceae</taxon>
        <taxon>Streptomyces</taxon>
    </lineage>
</organism>
<keyword evidence="5 8" id="KW-1133">Transmembrane helix</keyword>
<gene>
    <name evidence="10" type="ORF">FHS36_005830</name>
</gene>
<dbReference type="PANTHER" id="PTHR42718:SF47">
    <property type="entry name" value="METHYL VIOLOGEN RESISTANCE PROTEIN SMVA"/>
    <property type="match status" value="1"/>
</dbReference>
<feature type="transmembrane region" description="Helical" evidence="8">
    <location>
        <begin position="20"/>
        <end position="40"/>
    </location>
</feature>
<keyword evidence="3" id="KW-1003">Cell membrane</keyword>
<feature type="transmembrane region" description="Helical" evidence="8">
    <location>
        <begin position="277"/>
        <end position="301"/>
    </location>
</feature>
<evidence type="ECO:0000313" key="11">
    <source>
        <dbReference type="Proteomes" id="UP000528608"/>
    </source>
</evidence>
<dbReference type="GO" id="GO:0022857">
    <property type="term" value="F:transmembrane transporter activity"/>
    <property type="evidence" value="ECO:0007669"/>
    <property type="project" value="InterPro"/>
</dbReference>
<dbReference type="PROSITE" id="PS50850">
    <property type="entry name" value="MFS"/>
    <property type="match status" value="1"/>
</dbReference>
<dbReference type="PANTHER" id="PTHR42718">
    <property type="entry name" value="MAJOR FACILITATOR SUPERFAMILY MULTIDRUG TRANSPORTER MFSC"/>
    <property type="match status" value="1"/>
</dbReference>
<dbReference type="GO" id="GO:0046677">
    <property type="term" value="P:response to antibiotic"/>
    <property type="evidence" value="ECO:0007669"/>
    <property type="project" value="UniProtKB-KW"/>
</dbReference>
<dbReference type="InterPro" id="IPR011701">
    <property type="entry name" value="MFS"/>
</dbReference>
<feature type="transmembrane region" description="Helical" evidence="8">
    <location>
        <begin position="367"/>
        <end position="391"/>
    </location>
</feature>